<dbReference type="EMBL" id="JANVFT010000051">
    <property type="protein sequence ID" value="KAJ4485114.1"/>
    <property type="molecule type" value="Genomic_DNA"/>
</dbReference>
<evidence type="ECO:0000256" key="2">
    <source>
        <dbReference type="SAM" id="SignalP"/>
    </source>
</evidence>
<organism evidence="3 4">
    <name type="scientific">Lentinula lateritia</name>
    <dbReference type="NCBI Taxonomy" id="40482"/>
    <lineage>
        <taxon>Eukaryota</taxon>
        <taxon>Fungi</taxon>
        <taxon>Dikarya</taxon>
        <taxon>Basidiomycota</taxon>
        <taxon>Agaricomycotina</taxon>
        <taxon>Agaricomycetes</taxon>
        <taxon>Agaricomycetidae</taxon>
        <taxon>Agaricales</taxon>
        <taxon>Marasmiineae</taxon>
        <taxon>Omphalotaceae</taxon>
        <taxon>Lentinula</taxon>
    </lineage>
</organism>
<gene>
    <name evidence="3" type="ORF">C8R41DRAFT_440175</name>
</gene>
<keyword evidence="2" id="KW-0732">Signal</keyword>
<sequence>MHFSVSCLGILALAIALQPIRVYAAPHGSNVRRDSSQSIPNRDSGVNNPTGILSQDPLLFTKHHPRNAECILKVLLSTRYLDDAHKRSAESIVRQVAQGHKLFGAGSLNLGFSWDANPVLNSTTVSCRKLCREPKHSNGPEEPWYY</sequence>
<comment type="caution">
    <text evidence="3">The sequence shown here is derived from an EMBL/GenBank/DDBJ whole genome shotgun (WGS) entry which is preliminary data.</text>
</comment>
<keyword evidence="4" id="KW-1185">Reference proteome</keyword>
<accession>A0ABQ8VEC5</accession>
<proteinExistence type="predicted"/>
<evidence type="ECO:0000313" key="3">
    <source>
        <dbReference type="EMBL" id="KAJ4485114.1"/>
    </source>
</evidence>
<dbReference type="Proteomes" id="UP001150217">
    <property type="component" value="Unassembled WGS sequence"/>
</dbReference>
<reference evidence="3" key="1">
    <citation type="submission" date="2022-08" db="EMBL/GenBank/DDBJ databases">
        <title>A Global Phylogenomic Analysis of the Shiitake Genus Lentinula.</title>
        <authorList>
            <consortium name="DOE Joint Genome Institute"/>
            <person name="Sierra-Patev S."/>
            <person name="Min B."/>
            <person name="Naranjo-Ortiz M."/>
            <person name="Looney B."/>
            <person name="Konkel Z."/>
            <person name="Slot J.C."/>
            <person name="Sakamoto Y."/>
            <person name="Steenwyk J.L."/>
            <person name="Rokas A."/>
            <person name="Carro J."/>
            <person name="Camarero S."/>
            <person name="Ferreira P."/>
            <person name="Molpeceres G."/>
            <person name="Ruiz-Duenas F.J."/>
            <person name="Serrano A."/>
            <person name="Henrissat B."/>
            <person name="Drula E."/>
            <person name="Hughes K.W."/>
            <person name="Mata J.L."/>
            <person name="Ishikawa N.K."/>
            <person name="Vargas-Isla R."/>
            <person name="Ushijima S."/>
            <person name="Smith C.A."/>
            <person name="Ahrendt S."/>
            <person name="Andreopoulos W."/>
            <person name="He G."/>
            <person name="Labutti K."/>
            <person name="Lipzen A."/>
            <person name="Ng V."/>
            <person name="Riley R."/>
            <person name="Sandor L."/>
            <person name="Barry K."/>
            <person name="Martinez A.T."/>
            <person name="Xiao Y."/>
            <person name="Gibbons J.G."/>
            <person name="Terashima K."/>
            <person name="Grigoriev I.V."/>
            <person name="Hibbett D.S."/>
        </authorList>
    </citation>
    <scope>NUCLEOTIDE SEQUENCE</scope>
    <source>
        <strain evidence="3">RHP3577 ss4</strain>
    </source>
</reference>
<feature type="region of interest" description="Disordered" evidence="1">
    <location>
        <begin position="30"/>
        <end position="49"/>
    </location>
</feature>
<feature type="chain" id="PRO_5047442575" evidence="2">
    <location>
        <begin position="25"/>
        <end position="146"/>
    </location>
</feature>
<evidence type="ECO:0000313" key="4">
    <source>
        <dbReference type="Proteomes" id="UP001150217"/>
    </source>
</evidence>
<feature type="signal peptide" evidence="2">
    <location>
        <begin position="1"/>
        <end position="24"/>
    </location>
</feature>
<protein>
    <submittedName>
        <fullName evidence="3">Uncharacterized protein</fullName>
    </submittedName>
</protein>
<feature type="compositionally biased region" description="Polar residues" evidence="1">
    <location>
        <begin position="36"/>
        <end position="49"/>
    </location>
</feature>
<evidence type="ECO:0000256" key="1">
    <source>
        <dbReference type="SAM" id="MobiDB-lite"/>
    </source>
</evidence>
<name>A0ABQ8VEC5_9AGAR</name>